<dbReference type="AlphaFoldDB" id="A0A2D6YIC5"/>
<evidence type="ECO:0008006" key="3">
    <source>
        <dbReference type="Google" id="ProtNLM"/>
    </source>
</evidence>
<dbReference type="Proteomes" id="UP000226525">
    <property type="component" value="Unassembled WGS sequence"/>
</dbReference>
<evidence type="ECO:0000313" key="2">
    <source>
        <dbReference type="Proteomes" id="UP000226525"/>
    </source>
</evidence>
<proteinExistence type="predicted"/>
<accession>A0A2D6YIC5</accession>
<sequence length="368" mass="41480">MKRIHHLITEKLIQFTNGLINQEKAKVVIPANDQKKGYWFGGGNMITDELGNLWLVGRYRDHGDSRTGVGTGPRGLELSLFKSEDNASSFRKVMSWSKSDLENDNFSVLSIEGSALNRLSYNTWEIFYSVEKSHEYPQSLSNYQKLGTGVWSVSRITTNSLSDFHNSSIDELLICDEKFEHLHVKDPVVLGSKSCDILFCTHPFTWASGSTGYAKRNDSNGFDVADWCIVEKGHSWDIATTRITSRLSLPQIGPFFDLAPCSIYFFDGAECMNELPQNTSGLQRPRGYSCEELSGIYFGFDEDFPALQKISILHPQFISPWGTGCSRYVDTLVTDEGIHVTWQQSQKDQSQPLVHNFLSSSQISELLL</sequence>
<gene>
    <name evidence="1" type="ORF">CMN54_05630</name>
</gene>
<name>A0A2D6YIC5_9DELT</name>
<protein>
    <recommendedName>
        <fullName evidence="3">Exo-alpha-sialidase</fullName>
    </recommendedName>
</protein>
<comment type="caution">
    <text evidence="1">The sequence shown here is derived from an EMBL/GenBank/DDBJ whole genome shotgun (WGS) entry which is preliminary data.</text>
</comment>
<organism evidence="1 2">
    <name type="scientific">SAR324 cluster bacterium</name>
    <dbReference type="NCBI Taxonomy" id="2024889"/>
    <lineage>
        <taxon>Bacteria</taxon>
        <taxon>Deltaproteobacteria</taxon>
        <taxon>SAR324 cluster</taxon>
    </lineage>
</organism>
<dbReference type="EMBL" id="NZEX01000061">
    <property type="protein sequence ID" value="MAH62921.1"/>
    <property type="molecule type" value="Genomic_DNA"/>
</dbReference>
<evidence type="ECO:0000313" key="1">
    <source>
        <dbReference type="EMBL" id="MAH62921.1"/>
    </source>
</evidence>
<reference evidence="2" key="1">
    <citation type="submission" date="2017-09" db="EMBL/GenBank/DDBJ databases">
        <title>The Reconstruction of 2,631 Draft Metagenome-Assembled Genomes from the Global Oceans.</title>
        <authorList>
            <person name="Tully B.J."/>
            <person name="Graham E.D."/>
            <person name="Heidelberg J.F."/>
        </authorList>
    </citation>
    <scope>NUCLEOTIDE SEQUENCE [LARGE SCALE GENOMIC DNA]</scope>
</reference>